<accession>A0AA48QVR2</accession>
<name>A0AA48QVR2_9TREE</name>
<keyword evidence="3" id="KW-1185">Reference proteome</keyword>
<evidence type="ECO:0000313" key="2">
    <source>
        <dbReference type="EMBL" id="BEI91442.1"/>
    </source>
</evidence>
<feature type="region of interest" description="Disordered" evidence="1">
    <location>
        <begin position="452"/>
        <end position="561"/>
    </location>
</feature>
<feature type="region of interest" description="Disordered" evidence="1">
    <location>
        <begin position="77"/>
        <end position="134"/>
    </location>
</feature>
<evidence type="ECO:0000256" key="1">
    <source>
        <dbReference type="SAM" id="MobiDB-lite"/>
    </source>
</evidence>
<evidence type="ECO:0000313" key="3">
    <source>
        <dbReference type="Proteomes" id="UP001233271"/>
    </source>
</evidence>
<dbReference type="KEGG" id="ccac:CcaHIS019_0402620"/>
<feature type="compositionally biased region" description="Acidic residues" evidence="1">
    <location>
        <begin position="452"/>
        <end position="465"/>
    </location>
</feature>
<feature type="compositionally biased region" description="Polar residues" evidence="1">
    <location>
        <begin position="77"/>
        <end position="97"/>
    </location>
</feature>
<gene>
    <name evidence="2" type="ORF">CcaverHIS019_0402620</name>
</gene>
<dbReference type="GeneID" id="85495312"/>
<protein>
    <submittedName>
        <fullName evidence="2">Uncharacterized protein</fullName>
    </submittedName>
</protein>
<dbReference type="RefSeq" id="XP_060456707.1">
    <property type="nucleotide sequence ID" value="XM_060600077.1"/>
</dbReference>
<dbReference type="Proteomes" id="UP001233271">
    <property type="component" value="Chromosome 4"/>
</dbReference>
<organism evidence="2 3">
    <name type="scientific">Cutaneotrichosporon cavernicola</name>
    <dbReference type="NCBI Taxonomy" id="279322"/>
    <lineage>
        <taxon>Eukaryota</taxon>
        <taxon>Fungi</taxon>
        <taxon>Dikarya</taxon>
        <taxon>Basidiomycota</taxon>
        <taxon>Agaricomycotina</taxon>
        <taxon>Tremellomycetes</taxon>
        <taxon>Trichosporonales</taxon>
        <taxon>Trichosporonaceae</taxon>
        <taxon>Cutaneotrichosporon</taxon>
    </lineage>
</organism>
<proteinExistence type="predicted"/>
<dbReference type="AlphaFoldDB" id="A0AA48QVR2"/>
<reference evidence="2" key="1">
    <citation type="journal article" date="2023" name="BMC Genomics">
        <title>Chromosome-level genome assemblies of Cutaneotrichosporon spp. (Trichosporonales, Basidiomycota) reveal imbalanced evolution between nucleotide sequences and chromosome synteny.</title>
        <authorList>
            <person name="Kobayashi Y."/>
            <person name="Kayamori A."/>
            <person name="Aoki K."/>
            <person name="Shiwa Y."/>
            <person name="Matsutani M."/>
            <person name="Fujita N."/>
            <person name="Sugita T."/>
            <person name="Iwasaki W."/>
            <person name="Tanaka N."/>
            <person name="Takashima M."/>
        </authorList>
    </citation>
    <scope>NUCLEOTIDE SEQUENCE</scope>
    <source>
        <strain evidence="2">HIS019</strain>
    </source>
</reference>
<sequence length="674" mass="74042">MSELSKFRRAAGERYVPYTPTDGLNLQLRAPQPRRRVYGEEEGVPALPPMKDVVSHSKGANFDAAAALRGLMDDNTQTTGPTSTVPRFSTGSNTYASPASRRGGYGHRAFLARSRSHRSQGDASTGANGTFPHRWTHAAFPRTKQTQDTFHKSIRRFQKYDKHHRGLRTLQHVGGGDQTTEWRTQNHHLLMGQDCANFAQEEAACDLPMPRTVRPGIMASVRLDPDLPPLSAEHPTRVWNAILHALAPKLQPIVRWEYENVVLGVEEGYVAHVTILLPPTHPAIVEHPAASALPEDRYSREYAESVKVLGGVRSWVGQGRKRKTDAQNSTITLCLSENALGWVYDPQIMSIDGSLEKTTALAPVVDLGMDLVNGTTASIEFQQDHDLGVYGCRLTVGREPHFQTYMEDTVHPSAHAAEEAVCRRAVELNVRVFLAWLQETEVVEVQDRAIGTDDDGQIGIDEDELPICGVPMVSDNQTMSTSEGRSDSENSSSSTGTAVNGVNVGSAGLSNNGETEASEEDYSAGRGDGDVVEPNRQVPDANPEGISALLPSPSDTQQPATPRASDILIKQGGEETELFVPRPKSAEIDWQSQLAYFCHISALPPPTYSQRIVRRSRESTVFVGKVKIENETYESADAYDTIFVARQSIAREVFTETFRQQPAAVADMPPDFRP</sequence>
<dbReference type="EMBL" id="AP028215">
    <property type="protein sequence ID" value="BEI91442.1"/>
    <property type="molecule type" value="Genomic_DNA"/>
</dbReference>